<dbReference type="InterPro" id="IPR027417">
    <property type="entry name" value="P-loop_NTPase"/>
</dbReference>
<evidence type="ECO:0000313" key="10">
    <source>
        <dbReference type="EMBL" id="MCY0789330.1"/>
    </source>
</evidence>
<dbReference type="CDD" id="cd02022">
    <property type="entry name" value="DPCK"/>
    <property type="match status" value="1"/>
</dbReference>
<comment type="caution">
    <text evidence="10">The sequence shown here is derived from an EMBL/GenBank/DDBJ whole genome shotgun (WGS) entry which is preliminary data.</text>
</comment>
<dbReference type="AlphaFoldDB" id="A0A9Q4GSX5"/>
<evidence type="ECO:0000256" key="1">
    <source>
        <dbReference type="ARBA" id="ARBA00009018"/>
    </source>
</evidence>
<sequence>MAYIVALTGGIGSGKSTVADMFARLGVPVTDADIIARQVVEPGTPALQAIAEHFGPRILSADGTLDRAALRREIFADPEEKAWLNQLLHPLIHQETRRQLNNVTAPYALWVVPLLVENNLAPLADRVLVVDVYPHEQIARTMRRDGVSGEHAKNILWAQASREQRLSVADDILTNHDNDEPLMPRVLALHEHYTALARQPKQEHP</sequence>
<comment type="function">
    <text evidence="8">Catalyzes the phosphorylation of the 3'-hydroxyl group of dephosphocoenzyme A to form coenzyme A.</text>
</comment>
<dbReference type="EC" id="2.7.1.24" evidence="8 9"/>
<dbReference type="GO" id="GO:0015937">
    <property type="term" value="P:coenzyme A biosynthetic process"/>
    <property type="evidence" value="ECO:0007669"/>
    <property type="project" value="UniProtKB-UniRule"/>
</dbReference>
<protein>
    <recommendedName>
        <fullName evidence="8 9">Dephospho-CoA kinase</fullName>
        <ecNumber evidence="8 9">2.7.1.24</ecNumber>
    </recommendedName>
    <alternativeName>
        <fullName evidence="8">Dephosphocoenzyme A kinase</fullName>
    </alternativeName>
</protein>
<dbReference type="GO" id="GO:0005524">
    <property type="term" value="F:ATP binding"/>
    <property type="evidence" value="ECO:0007669"/>
    <property type="project" value="UniProtKB-UniRule"/>
</dbReference>
<dbReference type="NCBIfam" id="TIGR00152">
    <property type="entry name" value="dephospho-CoA kinase"/>
    <property type="match status" value="1"/>
</dbReference>
<dbReference type="SUPFAM" id="SSF52540">
    <property type="entry name" value="P-loop containing nucleoside triphosphate hydrolases"/>
    <property type="match status" value="1"/>
</dbReference>
<dbReference type="HAMAP" id="MF_00376">
    <property type="entry name" value="Dephospho_CoA_kinase"/>
    <property type="match status" value="1"/>
</dbReference>
<dbReference type="InterPro" id="IPR001977">
    <property type="entry name" value="Depp_CoAkinase"/>
</dbReference>
<evidence type="ECO:0000256" key="7">
    <source>
        <dbReference type="ARBA" id="ARBA00022993"/>
    </source>
</evidence>
<evidence type="ECO:0000256" key="4">
    <source>
        <dbReference type="ARBA" id="ARBA00022741"/>
    </source>
</evidence>
<keyword evidence="5 8" id="KW-0418">Kinase</keyword>
<evidence type="ECO:0000256" key="9">
    <source>
        <dbReference type="NCBIfam" id="TIGR00152"/>
    </source>
</evidence>
<dbReference type="PANTHER" id="PTHR10695:SF46">
    <property type="entry name" value="BIFUNCTIONAL COENZYME A SYNTHASE-RELATED"/>
    <property type="match status" value="1"/>
</dbReference>
<dbReference type="Gene3D" id="3.40.50.300">
    <property type="entry name" value="P-loop containing nucleotide triphosphate hydrolases"/>
    <property type="match status" value="1"/>
</dbReference>
<dbReference type="Proteomes" id="UP001076655">
    <property type="component" value="Unassembled WGS sequence"/>
</dbReference>
<organism evidence="10 11">
    <name type="scientific">Morganella morganii</name>
    <name type="common">Proteus morganii</name>
    <dbReference type="NCBI Taxonomy" id="582"/>
    <lineage>
        <taxon>Bacteria</taxon>
        <taxon>Pseudomonadati</taxon>
        <taxon>Pseudomonadota</taxon>
        <taxon>Gammaproteobacteria</taxon>
        <taxon>Enterobacterales</taxon>
        <taxon>Morganellaceae</taxon>
        <taxon>Morganella</taxon>
    </lineage>
</organism>
<evidence type="ECO:0000256" key="3">
    <source>
        <dbReference type="ARBA" id="ARBA00022679"/>
    </source>
</evidence>
<feature type="binding site" evidence="8">
    <location>
        <begin position="12"/>
        <end position="17"/>
    </location>
    <ligand>
        <name>ATP</name>
        <dbReference type="ChEBI" id="CHEBI:30616"/>
    </ligand>
</feature>
<evidence type="ECO:0000256" key="2">
    <source>
        <dbReference type="ARBA" id="ARBA00022490"/>
    </source>
</evidence>
<keyword evidence="4 8" id="KW-0547">Nucleotide-binding</keyword>
<keyword evidence="6 8" id="KW-0067">ATP-binding</keyword>
<evidence type="ECO:0000313" key="11">
    <source>
        <dbReference type="Proteomes" id="UP001076655"/>
    </source>
</evidence>
<dbReference type="GO" id="GO:0005737">
    <property type="term" value="C:cytoplasm"/>
    <property type="evidence" value="ECO:0007669"/>
    <property type="project" value="UniProtKB-SubCell"/>
</dbReference>
<keyword evidence="2 8" id="KW-0963">Cytoplasm</keyword>
<evidence type="ECO:0000256" key="8">
    <source>
        <dbReference type="HAMAP-Rule" id="MF_00376"/>
    </source>
</evidence>
<comment type="similarity">
    <text evidence="1 8">Belongs to the CoaE family.</text>
</comment>
<evidence type="ECO:0000256" key="6">
    <source>
        <dbReference type="ARBA" id="ARBA00022840"/>
    </source>
</evidence>
<dbReference type="EMBL" id="JAPNMI010000003">
    <property type="protein sequence ID" value="MCY0789330.1"/>
    <property type="molecule type" value="Genomic_DNA"/>
</dbReference>
<reference evidence="10" key="1">
    <citation type="submission" date="2022-08" db="EMBL/GenBank/DDBJ databases">
        <authorList>
            <person name="Dale J.L."/>
        </authorList>
    </citation>
    <scope>NUCLEOTIDE SEQUENCE</scope>
    <source>
        <strain evidence="10">2022EL-00758</strain>
    </source>
</reference>
<gene>
    <name evidence="8 10" type="primary">coaE</name>
    <name evidence="10" type="ORF">N0392_06485</name>
</gene>
<comment type="pathway">
    <text evidence="8">Cofactor biosynthesis; coenzyme A biosynthesis; CoA from (R)-pantothenate: step 5/5.</text>
</comment>
<proteinExistence type="inferred from homology"/>
<dbReference type="FunFam" id="3.40.50.300:FF:000518">
    <property type="entry name" value="Dephospho-CoA kinase"/>
    <property type="match status" value="1"/>
</dbReference>
<dbReference type="RefSeq" id="WP_260249601.1">
    <property type="nucleotide sequence ID" value="NZ_JALMEJ010000008.1"/>
</dbReference>
<keyword evidence="3 8" id="KW-0808">Transferase</keyword>
<comment type="catalytic activity">
    <reaction evidence="8">
        <text>3'-dephospho-CoA + ATP = ADP + CoA + H(+)</text>
        <dbReference type="Rhea" id="RHEA:18245"/>
        <dbReference type="ChEBI" id="CHEBI:15378"/>
        <dbReference type="ChEBI" id="CHEBI:30616"/>
        <dbReference type="ChEBI" id="CHEBI:57287"/>
        <dbReference type="ChEBI" id="CHEBI:57328"/>
        <dbReference type="ChEBI" id="CHEBI:456216"/>
        <dbReference type="EC" id="2.7.1.24"/>
    </reaction>
</comment>
<accession>A0A9Q4GSX5</accession>
<keyword evidence="7 8" id="KW-0173">Coenzyme A biosynthesis</keyword>
<evidence type="ECO:0000256" key="5">
    <source>
        <dbReference type="ARBA" id="ARBA00022777"/>
    </source>
</evidence>
<dbReference type="GO" id="GO:0004140">
    <property type="term" value="F:dephospho-CoA kinase activity"/>
    <property type="evidence" value="ECO:0007669"/>
    <property type="project" value="UniProtKB-UniRule"/>
</dbReference>
<dbReference type="PANTHER" id="PTHR10695">
    <property type="entry name" value="DEPHOSPHO-COA KINASE-RELATED"/>
    <property type="match status" value="1"/>
</dbReference>
<name>A0A9Q4GSX5_MORMO</name>
<dbReference type="Pfam" id="PF01121">
    <property type="entry name" value="CoaE"/>
    <property type="match status" value="1"/>
</dbReference>
<comment type="subcellular location">
    <subcellularLocation>
        <location evidence="8">Cytoplasm</location>
    </subcellularLocation>
</comment>
<dbReference type="PROSITE" id="PS51219">
    <property type="entry name" value="DPCK"/>
    <property type="match status" value="1"/>
</dbReference>